<evidence type="ECO:0000313" key="3">
    <source>
        <dbReference type="EMBL" id="KKR43010.1"/>
    </source>
</evidence>
<organism evidence="3 4">
    <name type="scientific">Candidatus Woesebacteria bacterium GW2011_GWB1_40_12</name>
    <dbReference type="NCBI Taxonomy" id="1618576"/>
    <lineage>
        <taxon>Bacteria</taxon>
        <taxon>Candidatus Woeseibacteriota</taxon>
    </lineage>
</organism>
<sequence>MAKKILWILNLWLPPLLWAGMIFRFSSGSIPAASDVYWQDFIVKKVGHMILFAILAILFYRALVGEGVDRKKAAISAVLIALIYGAVDEFHQTFTLGREARFRDTVIDGVGAGLAVFLIYKYISKLPVGLREMFLRIGIK</sequence>
<keyword evidence="1" id="KW-0812">Transmembrane</keyword>
<protein>
    <submittedName>
        <fullName evidence="3">VanZ family protein</fullName>
    </submittedName>
</protein>
<keyword evidence="1" id="KW-0472">Membrane</keyword>
<feature type="transmembrane region" description="Helical" evidence="1">
    <location>
        <begin position="46"/>
        <end position="63"/>
    </location>
</feature>
<reference evidence="3 4" key="1">
    <citation type="journal article" date="2015" name="Nature">
        <title>rRNA introns, odd ribosomes, and small enigmatic genomes across a large radiation of phyla.</title>
        <authorList>
            <person name="Brown C.T."/>
            <person name="Hug L.A."/>
            <person name="Thomas B.C."/>
            <person name="Sharon I."/>
            <person name="Castelle C.J."/>
            <person name="Singh A."/>
            <person name="Wilkins M.J."/>
            <person name="Williams K.H."/>
            <person name="Banfield J.F."/>
        </authorList>
    </citation>
    <scope>NUCLEOTIDE SEQUENCE [LARGE SCALE GENOMIC DNA]</scope>
</reference>
<feature type="domain" description="VanZ-like" evidence="2">
    <location>
        <begin position="38"/>
        <end position="120"/>
    </location>
</feature>
<dbReference type="NCBIfam" id="NF037970">
    <property type="entry name" value="vanZ_1"/>
    <property type="match status" value="1"/>
</dbReference>
<name>A0A0G0T7D4_9BACT</name>
<dbReference type="AlphaFoldDB" id="A0A0G0T7D4"/>
<evidence type="ECO:0000313" key="4">
    <source>
        <dbReference type="Proteomes" id="UP000034215"/>
    </source>
</evidence>
<keyword evidence="1" id="KW-1133">Transmembrane helix</keyword>
<proteinExistence type="predicted"/>
<comment type="caution">
    <text evidence="3">The sequence shown here is derived from an EMBL/GenBank/DDBJ whole genome shotgun (WGS) entry which is preliminary data.</text>
</comment>
<gene>
    <name evidence="3" type="ORF">UT76_C0016G0002</name>
</gene>
<dbReference type="Pfam" id="PF04892">
    <property type="entry name" value="VanZ"/>
    <property type="match status" value="1"/>
</dbReference>
<accession>A0A0G0T7D4</accession>
<feature type="transmembrane region" description="Helical" evidence="1">
    <location>
        <begin position="75"/>
        <end position="94"/>
    </location>
</feature>
<evidence type="ECO:0000256" key="1">
    <source>
        <dbReference type="SAM" id="Phobius"/>
    </source>
</evidence>
<feature type="transmembrane region" description="Helical" evidence="1">
    <location>
        <begin position="106"/>
        <end position="123"/>
    </location>
</feature>
<evidence type="ECO:0000259" key="2">
    <source>
        <dbReference type="Pfam" id="PF04892"/>
    </source>
</evidence>
<feature type="transmembrane region" description="Helical" evidence="1">
    <location>
        <begin position="7"/>
        <end position="26"/>
    </location>
</feature>
<dbReference type="InterPro" id="IPR006976">
    <property type="entry name" value="VanZ-like"/>
</dbReference>
<dbReference type="EMBL" id="LBYA01000016">
    <property type="protein sequence ID" value="KKR43010.1"/>
    <property type="molecule type" value="Genomic_DNA"/>
</dbReference>
<dbReference type="Proteomes" id="UP000034215">
    <property type="component" value="Unassembled WGS sequence"/>
</dbReference>